<organism evidence="1 2">
    <name type="scientific">Pleuronectes platessa</name>
    <name type="common">European plaice</name>
    <dbReference type="NCBI Taxonomy" id="8262"/>
    <lineage>
        <taxon>Eukaryota</taxon>
        <taxon>Metazoa</taxon>
        <taxon>Chordata</taxon>
        <taxon>Craniata</taxon>
        <taxon>Vertebrata</taxon>
        <taxon>Euteleostomi</taxon>
        <taxon>Actinopterygii</taxon>
        <taxon>Neopterygii</taxon>
        <taxon>Teleostei</taxon>
        <taxon>Neoteleostei</taxon>
        <taxon>Acanthomorphata</taxon>
        <taxon>Carangaria</taxon>
        <taxon>Pleuronectiformes</taxon>
        <taxon>Pleuronectoidei</taxon>
        <taxon>Pleuronectidae</taxon>
        <taxon>Pleuronectes</taxon>
    </lineage>
</organism>
<dbReference type="GO" id="GO:0005975">
    <property type="term" value="P:carbohydrate metabolic process"/>
    <property type="evidence" value="ECO:0007669"/>
    <property type="project" value="TreeGrafter"/>
</dbReference>
<keyword evidence="2" id="KW-1185">Reference proteome</keyword>
<dbReference type="AlphaFoldDB" id="A0A9N7UIQ9"/>
<dbReference type="InterPro" id="IPR039329">
    <property type="entry name" value="SIAE"/>
</dbReference>
<dbReference type="Proteomes" id="UP001153269">
    <property type="component" value="Unassembled WGS sequence"/>
</dbReference>
<dbReference type="PANTHER" id="PTHR22901:SF0">
    <property type="entry name" value="SIALATE O-ACETYLESTERASE"/>
    <property type="match status" value="1"/>
</dbReference>
<reference evidence="1" key="1">
    <citation type="submission" date="2020-03" db="EMBL/GenBank/DDBJ databases">
        <authorList>
            <person name="Weist P."/>
        </authorList>
    </citation>
    <scope>NUCLEOTIDE SEQUENCE</scope>
</reference>
<dbReference type="EMBL" id="CADEAL010001297">
    <property type="protein sequence ID" value="CAB1431009.1"/>
    <property type="molecule type" value="Genomic_DNA"/>
</dbReference>
<evidence type="ECO:0000313" key="2">
    <source>
        <dbReference type="Proteomes" id="UP001153269"/>
    </source>
</evidence>
<name>A0A9N7UIQ9_PLEPL</name>
<gene>
    <name evidence="1" type="ORF">PLEPLA_LOCUS19005</name>
</gene>
<evidence type="ECO:0000313" key="1">
    <source>
        <dbReference type="EMBL" id="CAB1431009.1"/>
    </source>
</evidence>
<proteinExistence type="predicted"/>
<dbReference type="GO" id="GO:0001681">
    <property type="term" value="F:sialate O-acetylesterase activity"/>
    <property type="evidence" value="ECO:0007669"/>
    <property type="project" value="InterPro"/>
</dbReference>
<dbReference type="PANTHER" id="PTHR22901">
    <property type="entry name" value="SIALATE O-ACETYLESTERASE"/>
    <property type="match status" value="1"/>
</dbReference>
<comment type="caution">
    <text evidence="1">The sequence shown here is derived from an EMBL/GenBank/DDBJ whole genome shotgun (WGS) entry which is preliminary data.</text>
</comment>
<sequence>MNVVIYTGTAAVWISPKHNRESHLSTSIKTSTSDGFPNIRWHQSADVGFVPNPRMPRTFMALDLPDESSPYHTIHPRYKRDIAYRLSLGARAVAYNETDVNFLGPFPNQTLCSGRHVNITYDQAVSVTSSYDVFEIGVRVIQNFCQTFIH</sequence>
<accession>A0A9N7UIQ9</accession>
<protein>
    <submittedName>
        <fullName evidence="1">Uncharacterized protein</fullName>
    </submittedName>
</protein>